<accession>A0A915HUC9</accession>
<dbReference type="AlphaFoldDB" id="A0A915HUC9"/>
<reference evidence="2" key="1">
    <citation type="submission" date="2022-11" db="UniProtKB">
        <authorList>
            <consortium name="WormBaseParasite"/>
        </authorList>
    </citation>
    <scope>IDENTIFICATION</scope>
</reference>
<evidence type="ECO:0000313" key="1">
    <source>
        <dbReference type="Proteomes" id="UP000887565"/>
    </source>
</evidence>
<evidence type="ECO:0000313" key="2">
    <source>
        <dbReference type="WBParaSite" id="nRc.2.0.1.t05151-RA"/>
    </source>
</evidence>
<dbReference type="WBParaSite" id="nRc.2.0.1.t05151-RA">
    <property type="protein sequence ID" value="nRc.2.0.1.t05151-RA"/>
    <property type="gene ID" value="nRc.2.0.1.g05151"/>
</dbReference>
<name>A0A915HUC9_ROMCU</name>
<dbReference type="Proteomes" id="UP000887565">
    <property type="component" value="Unplaced"/>
</dbReference>
<protein>
    <submittedName>
        <fullName evidence="2">Uncharacterized protein</fullName>
    </submittedName>
</protein>
<proteinExistence type="predicted"/>
<organism evidence="1 2">
    <name type="scientific">Romanomermis culicivorax</name>
    <name type="common">Nematode worm</name>
    <dbReference type="NCBI Taxonomy" id="13658"/>
    <lineage>
        <taxon>Eukaryota</taxon>
        <taxon>Metazoa</taxon>
        <taxon>Ecdysozoa</taxon>
        <taxon>Nematoda</taxon>
        <taxon>Enoplea</taxon>
        <taxon>Dorylaimia</taxon>
        <taxon>Mermithida</taxon>
        <taxon>Mermithoidea</taxon>
        <taxon>Mermithidae</taxon>
        <taxon>Romanomermis</taxon>
    </lineage>
</organism>
<keyword evidence="1" id="KW-1185">Reference proteome</keyword>
<sequence>EGGEAGVHCLNLFLDFALNTQLLGLKSVGDGADNLIISLDSGNIVDYLCGSCVKLLEGVTHFLLKIVDFVSIDDRQTASAVACRCYGGGWGQWWVKIDKGF</sequence>